<dbReference type="InterPro" id="IPR020846">
    <property type="entry name" value="MFS_dom"/>
</dbReference>
<evidence type="ECO:0000256" key="2">
    <source>
        <dbReference type="ARBA" id="ARBA00022448"/>
    </source>
</evidence>
<evidence type="ECO:0000256" key="3">
    <source>
        <dbReference type="ARBA" id="ARBA00022475"/>
    </source>
</evidence>
<dbReference type="PROSITE" id="PS50850">
    <property type="entry name" value="MFS"/>
    <property type="match status" value="1"/>
</dbReference>
<feature type="transmembrane region" description="Helical" evidence="8">
    <location>
        <begin position="135"/>
        <end position="157"/>
    </location>
</feature>
<dbReference type="Pfam" id="PF12832">
    <property type="entry name" value="MFS_1_like"/>
    <property type="match status" value="1"/>
</dbReference>
<evidence type="ECO:0000256" key="5">
    <source>
        <dbReference type="ARBA" id="ARBA00022692"/>
    </source>
</evidence>
<feature type="transmembrane region" description="Helical" evidence="8">
    <location>
        <begin position="47"/>
        <end position="67"/>
    </location>
</feature>
<evidence type="ECO:0000256" key="1">
    <source>
        <dbReference type="ARBA" id="ARBA00004429"/>
    </source>
</evidence>
<dbReference type="InterPro" id="IPR036259">
    <property type="entry name" value="MFS_trans_sf"/>
</dbReference>
<protein>
    <submittedName>
        <fullName evidence="10">MFS transporter</fullName>
    </submittedName>
</protein>
<organism evidence="10 11">
    <name type="scientific">Paenibacillus zeisoli</name>
    <dbReference type="NCBI Taxonomy" id="2496267"/>
    <lineage>
        <taxon>Bacteria</taxon>
        <taxon>Bacillati</taxon>
        <taxon>Bacillota</taxon>
        <taxon>Bacilli</taxon>
        <taxon>Bacillales</taxon>
        <taxon>Paenibacillaceae</taxon>
        <taxon>Paenibacillus</taxon>
    </lineage>
</organism>
<dbReference type="PANTHER" id="PTHR23522:SF10">
    <property type="entry name" value="3-PHENYLPROPIONIC ACID TRANSPORTER-RELATED"/>
    <property type="match status" value="1"/>
</dbReference>
<feature type="transmembrane region" description="Helical" evidence="8">
    <location>
        <begin position="17"/>
        <end position="35"/>
    </location>
</feature>
<feature type="transmembrane region" description="Helical" evidence="8">
    <location>
        <begin position="276"/>
        <end position="298"/>
    </location>
</feature>
<evidence type="ECO:0000256" key="4">
    <source>
        <dbReference type="ARBA" id="ARBA00022519"/>
    </source>
</evidence>
<dbReference type="Gene3D" id="1.20.1250.20">
    <property type="entry name" value="MFS general substrate transporter like domains"/>
    <property type="match status" value="2"/>
</dbReference>
<feature type="transmembrane region" description="Helical" evidence="8">
    <location>
        <begin position="336"/>
        <end position="357"/>
    </location>
</feature>
<dbReference type="GO" id="GO:0005886">
    <property type="term" value="C:plasma membrane"/>
    <property type="evidence" value="ECO:0007669"/>
    <property type="project" value="UniProtKB-SubCell"/>
</dbReference>
<feature type="transmembrane region" description="Helical" evidence="8">
    <location>
        <begin position="163"/>
        <end position="182"/>
    </location>
</feature>
<keyword evidence="4" id="KW-0997">Cell inner membrane</keyword>
<keyword evidence="3" id="KW-1003">Cell membrane</keyword>
<feature type="transmembrane region" description="Helical" evidence="8">
    <location>
        <begin position="99"/>
        <end position="123"/>
    </location>
</feature>
<keyword evidence="5 8" id="KW-0812">Transmembrane</keyword>
<dbReference type="GO" id="GO:0022857">
    <property type="term" value="F:transmembrane transporter activity"/>
    <property type="evidence" value="ECO:0007669"/>
    <property type="project" value="InterPro"/>
</dbReference>
<sequence>MWGSEHQVKTELTKIRGFYLATGLSGGVFIPYLSLLLVHNQLTSSQIGFVTSLGMFISVLVQPIWGLTVDRFQITRLTLIVSCAIPAVLAMGYNSHSLILLAVISGATALFSTPQSAIADTYAVTAAKSANTSYGTIRCFGSIGFSVGGYLGGYYLVHYPLSSLWIPYALLGLAGAAVAFSMPRPAMSIHAGVASSMRSGLQELLRDRRFIIFLCGCLLVSQTLTAFNTYFALAFKSIGGSLGTTGIAFAIASATNVPAMLVAAKVMNKYGRERTLVLASLVYALRWALQAVFPYPFVAISVQVLHGISFGFYYVAAVNYVSGAARKELQATGQSLFSMVSGGFAGILGNLFNGYLLHAGGPALMYGICTLSAVLGVACFWHVSRAMKHSAAEQAI</sequence>
<comment type="subcellular location">
    <subcellularLocation>
        <location evidence="1">Cell inner membrane</location>
        <topology evidence="1">Multi-pass membrane protein</topology>
    </subcellularLocation>
</comment>
<evidence type="ECO:0000256" key="8">
    <source>
        <dbReference type="SAM" id="Phobius"/>
    </source>
</evidence>
<name>A0A433X948_9BACL</name>
<feature type="transmembrane region" description="Helical" evidence="8">
    <location>
        <begin position="304"/>
        <end position="324"/>
    </location>
</feature>
<comment type="caution">
    <text evidence="10">The sequence shown here is derived from an EMBL/GenBank/DDBJ whole genome shotgun (WGS) entry which is preliminary data.</text>
</comment>
<dbReference type="EMBL" id="RZNX01000004">
    <property type="protein sequence ID" value="RUT30563.1"/>
    <property type="molecule type" value="Genomic_DNA"/>
</dbReference>
<keyword evidence="7 8" id="KW-0472">Membrane</keyword>
<keyword evidence="6 8" id="KW-1133">Transmembrane helix</keyword>
<dbReference type="PANTHER" id="PTHR23522">
    <property type="entry name" value="BLL5896 PROTEIN"/>
    <property type="match status" value="1"/>
</dbReference>
<feature type="transmembrane region" description="Helical" evidence="8">
    <location>
        <begin position="363"/>
        <end position="383"/>
    </location>
</feature>
<gene>
    <name evidence="10" type="ORF">EJP77_12095</name>
</gene>
<dbReference type="Proteomes" id="UP000272464">
    <property type="component" value="Unassembled WGS sequence"/>
</dbReference>
<feature type="transmembrane region" description="Helical" evidence="8">
    <location>
        <begin position="74"/>
        <end position="93"/>
    </location>
</feature>
<feature type="transmembrane region" description="Helical" evidence="8">
    <location>
        <begin position="210"/>
        <end position="233"/>
    </location>
</feature>
<evidence type="ECO:0000313" key="10">
    <source>
        <dbReference type="EMBL" id="RUT30563.1"/>
    </source>
</evidence>
<dbReference type="AlphaFoldDB" id="A0A433X948"/>
<evidence type="ECO:0000256" key="7">
    <source>
        <dbReference type="ARBA" id="ARBA00023136"/>
    </source>
</evidence>
<keyword evidence="11" id="KW-1185">Reference proteome</keyword>
<dbReference type="SUPFAM" id="SSF103473">
    <property type="entry name" value="MFS general substrate transporter"/>
    <property type="match status" value="1"/>
</dbReference>
<dbReference type="InterPro" id="IPR024989">
    <property type="entry name" value="MFS_assoc_dom"/>
</dbReference>
<reference evidence="10 11" key="1">
    <citation type="submission" date="2018-12" db="EMBL/GenBank/DDBJ databases">
        <authorList>
            <person name="Sun L."/>
            <person name="Chen Z."/>
        </authorList>
    </citation>
    <scope>NUCLEOTIDE SEQUENCE [LARGE SCALE GENOMIC DNA]</scope>
    <source>
        <strain evidence="10 11">3-5-3</strain>
    </source>
</reference>
<evidence type="ECO:0000259" key="9">
    <source>
        <dbReference type="PROSITE" id="PS50850"/>
    </source>
</evidence>
<evidence type="ECO:0000313" key="11">
    <source>
        <dbReference type="Proteomes" id="UP000272464"/>
    </source>
</evidence>
<keyword evidence="2" id="KW-0813">Transport</keyword>
<accession>A0A433X948</accession>
<feature type="transmembrane region" description="Helical" evidence="8">
    <location>
        <begin position="245"/>
        <end position="264"/>
    </location>
</feature>
<feature type="domain" description="Major facilitator superfamily (MFS) profile" evidence="9">
    <location>
        <begin position="209"/>
        <end position="396"/>
    </location>
</feature>
<evidence type="ECO:0000256" key="6">
    <source>
        <dbReference type="ARBA" id="ARBA00022989"/>
    </source>
</evidence>
<dbReference type="OrthoDB" id="1650886at2"/>
<proteinExistence type="predicted"/>